<comment type="function">
    <text evidence="2">Decarboxylates L-threonine-O-3-phosphate to yield (R)-1-amino-2-propanol O-2-phosphate, the precursor for the linkage between the nucleotide loop and the corrin ring in cobalamin.</text>
</comment>
<evidence type="ECO:0000256" key="8">
    <source>
        <dbReference type="ARBA" id="ARBA00029996"/>
    </source>
</evidence>
<name>A0A832A8B2_9BACT</name>
<comment type="pathway">
    <text evidence="3">Cofactor biosynthesis; adenosylcobalamin biosynthesis.</text>
</comment>
<dbReference type="GO" id="GO:0030170">
    <property type="term" value="F:pyridoxal phosphate binding"/>
    <property type="evidence" value="ECO:0007669"/>
    <property type="project" value="InterPro"/>
</dbReference>
<dbReference type="InterPro" id="IPR004839">
    <property type="entry name" value="Aminotransferase_I/II_large"/>
</dbReference>
<dbReference type="EMBL" id="DSTK01000039">
    <property type="protein sequence ID" value="HFK98300.1"/>
    <property type="molecule type" value="Genomic_DNA"/>
</dbReference>
<accession>A0A832A8B2</accession>
<evidence type="ECO:0000256" key="6">
    <source>
        <dbReference type="ARBA" id="ARBA00022898"/>
    </source>
</evidence>
<comment type="cofactor">
    <cofactor evidence="1">
        <name>pyridoxal 5'-phosphate</name>
        <dbReference type="ChEBI" id="CHEBI:597326"/>
    </cofactor>
</comment>
<dbReference type="Pfam" id="PF00155">
    <property type="entry name" value="Aminotran_1_2"/>
    <property type="match status" value="1"/>
</dbReference>
<dbReference type="GO" id="GO:0048472">
    <property type="term" value="F:threonine-phosphate decarboxylase activity"/>
    <property type="evidence" value="ECO:0007669"/>
    <property type="project" value="UniProtKB-EC"/>
</dbReference>
<keyword evidence="7 11" id="KW-0456">Lyase</keyword>
<evidence type="ECO:0000256" key="5">
    <source>
        <dbReference type="ARBA" id="ARBA00022573"/>
    </source>
</evidence>
<sequence length="392" mass="43428">MGSAGFIPCAHGANIGEMTRNGSVQRIHGGNVYEMARRLGCSPEDILDFSASINPLGPPPGLLEALMAAYGRLQHYPDIHTSALREGLARRHGVGPDEIVVGNGSTELIYVLPRVLKAGRVLVALPTFTEYVRAFSVAGVVLDRCYGTWENGLQPTARQIREHLDRHRPDAVLVTHPGSPSGTLLSESLRAYLVAETRQRNIALVVDEVFIDFCEEASFLPHLAEHPRLVLIRSMTKFYGIPGLRLGYLLASREIAAAAARHLPPWSVNTLAQEAGGHCLHQEHYRLETLRLVGEERSRLKKALDEMEGFCVLPGRANYLLVRMPEHLPNALALQEALLLRDRLLIRECASFDGLTPRDFRIAVRLPAQNDRLLAALSRWLQEVNRNGRPPA</sequence>
<evidence type="ECO:0000259" key="10">
    <source>
        <dbReference type="Pfam" id="PF00155"/>
    </source>
</evidence>
<evidence type="ECO:0000256" key="4">
    <source>
        <dbReference type="ARBA" id="ARBA00012285"/>
    </source>
</evidence>
<evidence type="ECO:0000256" key="2">
    <source>
        <dbReference type="ARBA" id="ARBA00003444"/>
    </source>
</evidence>
<reference evidence="11" key="1">
    <citation type="journal article" date="2020" name="mSystems">
        <title>Genome- and Community-Level Interaction Insights into Carbon Utilization and Element Cycling Functions of Hydrothermarchaeota in Hydrothermal Sediment.</title>
        <authorList>
            <person name="Zhou Z."/>
            <person name="Liu Y."/>
            <person name="Xu W."/>
            <person name="Pan J."/>
            <person name="Luo Z.H."/>
            <person name="Li M."/>
        </authorList>
    </citation>
    <scope>NUCLEOTIDE SEQUENCE [LARGE SCALE GENOMIC DNA]</scope>
    <source>
        <strain evidence="11">SpSt-456</strain>
    </source>
</reference>
<evidence type="ECO:0000256" key="1">
    <source>
        <dbReference type="ARBA" id="ARBA00001933"/>
    </source>
</evidence>
<dbReference type="SUPFAM" id="SSF53383">
    <property type="entry name" value="PLP-dependent transferases"/>
    <property type="match status" value="1"/>
</dbReference>
<evidence type="ECO:0000256" key="9">
    <source>
        <dbReference type="ARBA" id="ARBA00048531"/>
    </source>
</evidence>
<dbReference type="InterPro" id="IPR015424">
    <property type="entry name" value="PyrdxlP-dep_Trfase"/>
</dbReference>
<gene>
    <name evidence="11" type="ORF">ENS06_13390</name>
</gene>
<dbReference type="Gene3D" id="3.90.1150.10">
    <property type="entry name" value="Aspartate Aminotransferase, domain 1"/>
    <property type="match status" value="1"/>
</dbReference>
<evidence type="ECO:0000313" key="11">
    <source>
        <dbReference type="EMBL" id="HFK98300.1"/>
    </source>
</evidence>
<protein>
    <recommendedName>
        <fullName evidence="4">threonine-phosphate decarboxylase</fullName>
        <ecNumber evidence="4">4.1.1.81</ecNumber>
    </recommendedName>
    <alternativeName>
        <fullName evidence="8">L-threonine-O-3-phosphate decarboxylase</fullName>
    </alternativeName>
</protein>
<dbReference type="PANTHER" id="PTHR42885:SF1">
    <property type="entry name" value="THREONINE-PHOSPHATE DECARBOXYLASE"/>
    <property type="match status" value="1"/>
</dbReference>
<evidence type="ECO:0000256" key="7">
    <source>
        <dbReference type="ARBA" id="ARBA00023239"/>
    </source>
</evidence>
<keyword evidence="5" id="KW-0169">Cobalamin biosynthesis</keyword>
<proteinExistence type="predicted"/>
<feature type="domain" description="Aminotransferase class I/classII large" evidence="10">
    <location>
        <begin position="45"/>
        <end position="377"/>
    </location>
</feature>
<comment type="caution">
    <text evidence="11">The sequence shown here is derived from an EMBL/GenBank/DDBJ whole genome shotgun (WGS) entry which is preliminary data.</text>
</comment>
<dbReference type="PANTHER" id="PTHR42885">
    <property type="entry name" value="HISTIDINOL-PHOSPHATE AMINOTRANSFERASE-RELATED"/>
    <property type="match status" value="1"/>
</dbReference>
<dbReference type="InterPro" id="IPR015421">
    <property type="entry name" value="PyrdxlP-dep_Trfase_major"/>
</dbReference>
<dbReference type="AlphaFoldDB" id="A0A832A8B2"/>
<organism evidence="11">
    <name type="scientific">Desulfacinum infernum</name>
    <dbReference type="NCBI Taxonomy" id="35837"/>
    <lineage>
        <taxon>Bacteria</taxon>
        <taxon>Pseudomonadati</taxon>
        <taxon>Thermodesulfobacteriota</taxon>
        <taxon>Syntrophobacteria</taxon>
        <taxon>Syntrophobacterales</taxon>
        <taxon>Syntrophobacteraceae</taxon>
        <taxon>Desulfacinum</taxon>
    </lineage>
</organism>
<dbReference type="Gene3D" id="3.40.640.10">
    <property type="entry name" value="Type I PLP-dependent aspartate aminotransferase-like (Major domain)"/>
    <property type="match status" value="1"/>
</dbReference>
<dbReference type="CDD" id="cd00609">
    <property type="entry name" value="AAT_like"/>
    <property type="match status" value="1"/>
</dbReference>
<dbReference type="PROSITE" id="PS00105">
    <property type="entry name" value="AA_TRANSFER_CLASS_1"/>
    <property type="match status" value="1"/>
</dbReference>
<dbReference type="UniPathway" id="UPA00148"/>
<keyword evidence="6" id="KW-0663">Pyridoxal phosphate</keyword>
<dbReference type="InterPro" id="IPR004838">
    <property type="entry name" value="NHTrfase_class1_PyrdxlP-BS"/>
</dbReference>
<dbReference type="InterPro" id="IPR005860">
    <property type="entry name" value="CobD"/>
</dbReference>
<dbReference type="GO" id="GO:0009236">
    <property type="term" value="P:cobalamin biosynthetic process"/>
    <property type="evidence" value="ECO:0007669"/>
    <property type="project" value="UniProtKB-UniPathway"/>
</dbReference>
<evidence type="ECO:0000256" key="3">
    <source>
        <dbReference type="ARBA" id="ARBA00004953"/>
    </source>
</evidence>
<dbReference type="EC" id="4.1.1.81" evidence="4"/>
<comment type="catalytic activity">
    <reaction evidence="9">
        <text>O-phospho-L-threonine + H(+) = (R)-1-aminopropan-2-yl phosphate + CO2</text>
        <dbReference type="Rhea" id="RHEA:11492"/>
        <dbReference type="ChEBI" id="CHEBI:15378"/>
        <dbReference type="ChEBI" id="CHEBI:16526"/>
        <dbReference type="ChEBI" id="CHEBI:58563"/>
        <dbReference type="ChEBI" id="CHEBI:58675"/>
        <dbReference type="EC" id="4.1.1.81"/>
    </reaction>
</comment>
<dbReference type="NCBIfam" id="TIGR01140">
    <property type="entry name" value="L_thr_O3P_dcar"/>
    <property type="match status" value="1"/>
</dbReference>
<dbReference type="InterPro" id="IPR015422">
    <property type="entry name" value="PyrdxlP-dep_Trfase_small"/>
</dbReference>